<proteinExistence type="predicted"/>
<gene>
    <name evidence="1" type="ORF">LZC95_19470</name>
</gene>
<dbReference type="RefSeq" id="WP_394849617.1">
    <property type="nucleotide sequence ID" value="NZ_CP089982.1"/>
</dbReference>
<accession>A0ABZ2KJY6</accession>
<name>A0ABZ2KJY6_9BACT</name>
<sequence>MHEGRAREHDAVLMLLMAVRQHAARERTAASAAARSQGGAAAFARFERARLAEHMLDDWIGFLQHTDRRPLRVLRDVTLCLFGMLSIPVNEANRTAVMHGVDLRAFARWLERAIGATDEHAVFDA</sequence>
<evidence type="ECO:0000313" key="1">
    <source>
        <dbReference type="EMBL" id="WXA98987.1"/>
    </source>
</evidence>
<dbReference type="EMBL" id="CP089982">
    <property type="protein sequence ID" value="WXA98987.1"/>
    <property type="molecule type" value="Genomic_DNA"/>
</dbReference>
<evidence type="ECO:0000313" key="2">
    <source>
        <dbReference type="Proteomes" id="UP001379533"/>
    </source>
</evidence>
<protein>
    <submittedName>
        <fullName evidence="1">Uncharacterized protein</fullName>
    </submittedName>
</protein>
<reference evidence="1 2" key="1">
    <citation type="submission" date="2021-12" db="EMBL/GenBank/DDBJ databases">
        <title>Discovery of the Pendulisporaceae a myxobacterial family with distinct sporulation behavior and unique specialized metabolism.</title>
        <authorList>
            <person name="Garcia R."/>
            <person name="Popoff A."/>
            <person name="Bader C.D."/>
            <person name="Loehr J."/>
            <person name="Walesch S."/>
            <person name="Walt C."/>
            <person name="Boldt J."/>
            <person name="Bunk B."/>
            <person name="Haeckl F.J.F.P.J."/>
            <person name="Gunesch A.P."/>
            <person name="Birkelbach J."/>
            <person name="Nuebel U."/>
            <person name="Pietschmann T."/>
            <person name="Bach T."/>
            <person name="Mueller R."/>
        </authorList>
    </citation>
    <scope>NUCLEOTIDE SEQUENCE [LARGE SCALE GENOMIC DNA]</scope>
    <source>
        <strain evidence="1 2">MSr12523</strain>
    </source>
</reference>
<keyword evidence="2" id="KW-1185">Reference proteome</keyword>
<dbReference type="Proteomes" id="UP001379533">
    <property type="component" value="Chromosome"/>
</dbReference>
<organism evidence="1 2">
    <name type="scientific">Pendulispora brunnea</name>
    <dbReference type="NCBI Taxonomy" id="2905690"/>
    <lineage>
        <taxon>Bacteria</taxon>
        <taxon>Pseudomonadati</taxon>
        <taxon>Myxococcota</taxon>
        <taxon>Myxococcia</taxon>
        <taxon>Myxococcales</taxon>
        <taxon>Sorangiineae</taxon>
        <taxon>Pendulisporaceae</taxon>
        <taxon>Pendulispora</taxon>
    </lineage>
</organism>